<feature type="domain" description="MmeI-like DNA-methyltransferase" evidence="8">
    <location>
        <begin position="192"/>
        <end position="440"/>
    </location>
</feature>
<dbReference type="InterPro" id="IPR046819">
    <property type="entry name" value="MmeI_hel"/>
</dbReference>
<dbReference type="Pfam" id="PF20467">
    <property type="entry name" value="MmeI_C"/>
    <property type="match status" value="1"/>
</dbReference>
<evidence type="ECO:0000256" key="1">
    <source>
        <dbReference type="ARBA" id="ARBA00011900"/>
    </source>
</evidence>
<gene>
    <name evidence="9" type="ORF">MON38_08240</name>
</gene>
<dbReference type="GO" id="GO:0009007">
    <property type="term" value="F:site-specific DNA-methyltransferase (adenine-specific) activity"/>
    <property type="evidence" value="ECO:0007669"/>
    <property type="project" value="UniProtKB-EC"/>
</dbReference>
<comment type="catalytic activity">
    <reaction evidence="4">
        <text>a 2'-deoxyadenosine in DNA + S-adenosyl-L-methionine = an N(6)-methyl-2'-deoxyadenosine in DNA + S-adenosyl-L-homocysteine + H(+)</text>
        <dbReference type="Rhea" id="RHEA:15197"/>
        <dbReference type="Rhea" id="RHEA-COMP:12418"/>
        <dbReference type="Rhea" id="RHEA-COMP:12419"/>
        <dbReference type="ChEBI" id="CHEBI:15378"/>
        <dbReference type="ChEBI" id="CHEBI:57856"/>
        <dbReference type="ChEBI" id="CHEBI:59789"/>
        <dbReference type="ChEBI" id="CHEBI:90615"/>
        <dbReference type="ChEBI" id="CHEBI:90616"/>
        <dbReference type="EC" id="2.1.1.72"/>
    </reaction>
</comment>
<feature type="domain" description="MmeI-like target recognition" evidence="6">
    <location>
        <begin position="464"/>
        <end position="665"/>
    </location>
</feature>
<evidence type="ECO:0000259" key="5">
    <source>
        <dbReference type="Pfam" id="PF20465"/>
    </source>
</evidence>
<evidence type="ECO:0000256" key="3">
    <source>
        <dbReference type="ARBA" id="ARBA00022679"/>
    </source>
</evidence>
<dbReference type="Pfam" id="PF20465">
    <property type="entry name" value="MmeI_hel"/>
    <property type="match status" value="1"/>
</dbReference>
<dbReference type="AlphaFoldDB" id="A0A9X1VEV3"/>
<keyword evidence="2" id="KW-0489">Methyltransferase</keyword>
<dbReference type="InterPro" id="IPR050953">
    <property type="entry name" value="N4_N6_ade-DNA_methylase"/>
</dbReference>
<evidence type="ECO:0000259" key="6">
    <source>
        <dbReference type="Pfam" id="PF20466"/>
    </source>
</evidence>
<dbReference type="Pfam" id="PF20473">
    <property type="entry name" value="MmeI_Mtase"/>
    <property type="match status" value="1"/>
</dbReference>
<dbReference type="PANTHER" id="PTHR33841">
    <property type="entry name" value="DNA METHYLTRANSFERASE YEEA-RELATED"/>
    <property type="match status" value="1"/>
</dbReference>
<dbReference type="Gene3D" id="3.40.50.150">
    <property type="entry name" value="Vaccinia Virus protein VP39"/>
    <property type="match status" value="1"/>
</dbReference>
<protein>
    <recommendedName>
        <fullName evidence="1">site-specific DNA-methyltransferase (adenine-specific)</fullName>
        <ecNumber evidence="1">2.1.1.72</ecNumber>
    </recommendedName>
</protein>
<evidence type="ECO:0000259" key="7">
    <source>
        <dbReference type="Pfam" id="PF20467"/>
    </source>
</evidence>
<dbReference type="InterPro" id="IPR046820">
    <property type="entry name" value="MmeI_TRD"/>
</dbReference>
<feature type="domain" description="MmeI-like C-terminal" evidence="7">
    <location>
        <begin position="669"/>
        <end position="745"/>
    </location>
</feature>
<name>A0A9X1VEV3_9BACT</name>
<dbReference type="RefSeq" id="WP_241935682.1">
    <property type="nucleotide sequence ID" value="NZ_JALBGC010000002.1"/>
</dbReference>
<evidence type="ECO:0000313" key="10">
    <source>
        <dbReference type="Proteomes" id="UP001139193"/>
    </source>
</evidence>
<proteinExistence type="predicted"/>
<evidence type="ECO:0000259" key="8">
    <source>
        <dbReference type="Pfam" id="PF20473"/>
    </source>
</evidence>
<evidence type="ECO:0000256" key="4">
    <source>
        <dbReference type="ARBA" id="ARBA00047942"/>
    </source>
</evidence>
<evidence type="ECO:0000256" key="2">
    <source>
        <dbReference type="ARBA" id="ARBA00022603"/>
    </source>
</evidence>
<dbReference type="EMBL" id="JALBGC010000002">
    <property type="protein sequence ID" value="MCI1187407.1"/>
    <property type="molecule type" value="Genomic_DNA"/>
</dbReference>
<dbReference type="GO" id="GO:0032259">
    <property type="term" value="P:methylation"/>
    <property type="evidence" value="ECO:0007669"/>
    <property type="project" value="UniProtKB-KW"/>
</dbReference>
<dbReference type="InterPro" id="IPR046818">
    <property type="entry name" value="MmeI_C"/>
</dbReference>
<keyword evidence="10" id="KW-1185">Reference proteome</keyword>
<dbReference type="InterPro" id="IPR046816">
    <property type="entry name" value="MmeI_Mtase"/>
</dbReference>
<dbReference type="EC" id="2.1.1.72" evidence="1"/>
<dbReference type="SUPFAM" id="SSF53335">
    <property type="entry name" value="S-adenosyl-L-methionine-dependent methyltransferases"/>
    <property type="match status" value="1"/>
</dbReference>
<dbReference type="InterPro" id="IPR029063">
    <property type="entry name" value="SAM-dependent_MTases_sf"/>
</dbReference>
<dbReference type="Pfam" id="PF20466">
    <property type="entry name" value="MmeI_TRD"/>
    <property type="match status" value="1"/>
</dbReference>
<feature type="domain" description="MmeI-like helicase spacer" evidence="5">
    <location>
        <begin position="38"/>
        <end position="96"/>
    </location>
</feature>
<evidence type="ECO:0000313" key="9">
    <source>
        <dbReference type="EMBL" id="MCI1187407.1"/>
    </source>
</evidence>
<dbReference type="PANTHER" id="PTHR33841:SF1">
    <property type="entry name" value="DNA METHYLTRANSFERASE A"/>
    <property type="match status" value="1"/>
</dbReference>
<sequence length="752" mass="82972">MSPAPADSATLQAVERLGQLFDGLRAAGFGDYPAQDRALEELLVRVACCCFAEDAGLFAAGQFRHLLETHTRPDGTDTAARLHQLFQTLSQPVGRRPPTLPPVLATLPCLGEALFGEVLPLPAFTAELRERLLACTHCPWAHISPLEFGALFQVLFDPYQRQHLGEHYMPEADVLKVVAPLFLDELRLDLARAGHDAARLDGLHARLATLRLFDPACGSGAFLAVAYRELRQLELELLQARYGPGRPAPEAGPGVQLSQCTGLETDDFLGRVAELTLWLLDHQFNQRRAAALGRPHPRPPRAPGLHLVHAFRQDANWETGLPPIDYVLGDFTYRRQGLQRGWQLGRPALGHTHWSGTGGLLRVARYLAYAPGSRAAFLLPKNDLQGPTNANYWQEMQHEHGVVIQFAHRPFGRFLPNGRADASQVVVGIGRQAEPLKRLFAYDTPTSEARLRLVPHINHYLLAAPDVWFARRQRPLANVPALAFGNHPSEATHTLLDEGKHRALLAREPAAAPYLQHVLPFTFFRDNRSLWGANLQAVPAAAWAHLPGLRALRDAERQKSLAWSQQLSPEAAFRPEPPPAAIPTSNYVALPLGVQPDAAYLSAAYVAARVLPGSMVEYIPQATPYLFGMVISAMFSAWVRQLCGLWKYGYRNEGTFTYHNFPFPAAPSPAQLAEVDAAVAAVRAVRGPHPSPSPVYAFWGDYLSPERAAAAARLDAAIDRCFRPEPFATEQERLEFLFAAYQQLAAVRDAAR</sequence>
<reference evidence="9" key="1">
    <citation type="submission" date="2022-03" db="EMBL/GenBank/DDBJ databases">
        <title>Bacterial whole genome sequence for Hymenobacter sp. DH14.</title>
        <authorList>
            <person name="Le V."/>
        </authorList>
    </citation>
    <scope>NUCLEOTIDE SEQUENCE</scope>
    <source>
        <strain evidence="9">DH14</strain>
    </source>
</reference>
<keyword evidence="3" id="KW-0808">Transferase</keyword>
<accession>A0A9X1VEV3</accession>
<organism evidence="9 10">
    <name type="scientific">Hymenobacter cyanobacteriorum</name>
    <dbReference type="NCBI Taxonomy" id="2926463"/>
    <lineage>
        <taxon>Bacteria</taxon>
        <taxon>Pseudomonadati</taxon>
        <taxon>Bacteroidota</taxon>
        <taxon>Cytophagia</taxon>
        <taxon>Cytophagales</taxon>
        <taxon>Hymenobacteraceae</taxon>
        <taxon>Hymenobacter</taxon>
    </lineage>
</organism>
<comment type="caution">
    <text evidence="9">The sequence shown here is derived from an EMBL/GenBank/DDBJ whole genome shotgun (WGS) entry which is preliminary data.</text>
</comment>
<dbReference type="Proteomes" id="UP001139193">
    <property type="component" value="Unassembled WGS sequence"/>
</dbReference>